<reference evidence="4 5" key="1">
    <citation type="journal article" date="2017" name="ISME J.">
        <title>Energy and carbon metabolisms in a deep terrestrial subsurface fluid microbial community.</title>
        <authorList>
            <person name="Momper L."/>
            <person name="Jungbluth S.P."/>
            <person name="Lee M.D."/>
            <person name="Amend J.P."/>
        </authorList>
    </citation>
    <scope>NUCLEOTIDE SEQUENCE [LARGE SCALE GENOMIC DNA]</scope>
    <source>
        <strain evidence="4">SURF_29</strain>
    </source>
</reference>
<dbReference type="Proteomes" id="UP000285655">
    <property type="component" value="Unassembled WGS sequence"/>
</dbReference>
<dbReference type="Pfam" id="PF07501">
    <property type="entry name" value="G5"/>
    <property type="match status" value="2"/>
</dbReference>
<sequence>MLGKIKTKFVALSLIKKVVVIVVATFFSLMVVGAMAGPPKVEVKKVKQTEEIVFETTYIKDDTMQKGDKKVKTAGKKGSKEVEYEITFTNDKETDKKQIAETILIKPENEVMLEGTREVSTEPKNEGIPFSKTTVNDPNMDKGKSEIRIAGANGEKEVTYEVTKIDGKEISRKAINEKVTKNPVTEVTAIGTKSQPKYICNCSKTCPYMSCDEAYFQLDNCGCSVRDGDDDGVPCENVCPGG</sequence>
<evidence type="ECO:0000256" key="2">
    <source>
        <dbReference type="SAM" id="MobiDB-lite"/>
    </source>
</evidence>
<proteinExistence type="predicted"/>
<evidence type="ECO:0000313" key="5">
    <source>
        <dbReference type="Proteomes" id="UP000285655"/>
    </source>
</evidence>
<organism evidence="4 5">
    <name type="scientific">candidate division WS5 bacterium</name>
    <dbReference type="NCBI Taxonomy" id="2093353"/>
    <lineage>
        <taxon>Bacteria</taxon>
        <taxon>candidate division WS5</taxon>
    </lineage>
</organism>
<dbReference type="AlphaFoldDB" id="A0A419DAY2"/>
<evidence type="ECO:0000256" key="1">
    <source>
        <dbReference type="ARBA" id="ARBA00022729"/>
    </source>
</evidence>
<evidence type="ECO:0000259" key="3">
    <source>
        <dbReference type="PROSITE" id="PS51109"/>
    </source>
</evidence>
<feature type="region of interest" description="Disordered" evidence="2">
    <location>
        <begin position="116"/>
        <end position="142"/>
    </location>
</feature>
<dbReference type="EMBL" id="QZJW01000050">
    <property type="protein sequence ID" value="RJO60244.1"/>
    <property type="molecule type" value="Genomic_DNA"/>
</dbReference>
<gene>
    <name evidence="4" type="ORF">C4544_05735</name>
</gene>
<name>A0A419DAY2_9BACT</name>
<protein>
    <recommendedName>
        <fullName evidence="3">G5 domain-containing protein</fullName>
    </recommendedName>
</protein>
<keyword evidence="1" id="KW-0732">Signal</keyword>
<comment type="caution">
    <text evidence="4">The sequence shown here is derived from an EMBL/GenBank/DDBJ whole genome shotgun (WGS) entry which is preliminary data.</text>
</comment>
<dbReference type="Gene3D" id="2.20.230.10">
    <property type="entry name" value="Resuscitation-promoting factor rpfb"/>
    <property type="match status" value="2"/>
</dbReference>
<dbReference type="SMART" id="SM01208">
    <property type="entry name" value="G5"/>
    <property type="match status" value="2"/>
</dbReference>
<dbReference type="InterPro" id="IPR011098">
    <property type="entry name" value="G5_dom"/>
</dbReference>
<accession>A0A419DAY2</accession>
<dbReference type="PROSITE" id="PS51109">
    <property type="entry name" value="G5"/>
    <property type="match status" value="2"/>
</dbReference>
<feature type="domain" description="G5" evidence="3">
    <location>
        <begin position="113"/>
        <end position="194"/>
    </location>
</feature>
<feature type="compositionally biased region" description="Basic and acidic residues" evidence="2">
    <location>
        <begin position="116"/>
        <end position="125"/>
    </location>
</feature>
<feature type="domain" description="G5" evidence="3">
    <location>
        <begin position="38"/>
        <end position="118"/>
    </location>
</feature>
<evidence type="ECO:0000313" key="4">
    <source>
        <dbReference type="EMBL" id="RJO60244.1"/>
    </source>
</evidence>